<dbReference type="AlphaFoldDB" id="A0A9P5PZ73"/>
<protein>
    <submittedName>
        <fullName evidence="1">Uncharacterized protein</fullName>
    </submittedName>
</protein>
<evidence type="ECO:0000313" key="1">
    <source>
        <dbReference type="EMBL" id="KAF9070895.1"/>
    </source>
</evidence>
<reference evidence="1" key="1">
    <citation type="submission" date="2020-11" db="EMBL/GenBank/DDBJ databases">
        <authorList>
            <consortium name="DOE Joint Genome Institute"/>
            <person name="Ahrendt S."/>
            <person name="Riley R."/>
            <person name="Andreopoulos W."/>
            <person name="Labutti K."/>
            <person name="Pangilinan J."/>
            <person name="Ruiz-Duenas F.J."/>
            <person name="Barrasa J.M."/>
            <person name="Sanchez-Garcia M."/>
            <person name="Camarero S."/>
            <person name="Miyauchi S."/>
            <person name="Serrano A."/>
            <person name="Linde D."/>
            <person name="Babiker R."/>
            <person name="Drula E."/>
            <person name="Ayuso-Fernandez I."/>
            <person name="Pacheco R."/>
            <person name="Padilla G."/>
            <person name="Ferreira P."/>
            <person name="Barriuso J."/>
            <person name="Kellner H."/>
            <person name="Castanera R."/>
            <person name="Alfaro M."/>
            <person name="Ramirez L."/>
            <person name="Pisabarro A.G."/>
            <person name="Kuo A."/>
            <person name="Tritt A."/>
            <person name="Lipzen A."/>
            <person name="He G."/>
            <person name="Yan M."/>
            <person name="Ng V."/>
            <person name="Cullen D."/>
            <person name="Martin F."/>
            <person name="Rosso M.-N."/>
            <person name="Henrissat B."/>
            <person name="Hibbett D."/>
            <person name="Martinez A.T."/>
            <person name="Grigoriev I.V."/>
        </authorList>
    </citation>
    <scope>NUCLEOTIDE SEQUENCE</scope>
    <source>
        <strain evidence="1">AH 40177</strain>
    </source>
</reference>
<gene>
    <name evidence="1" type="ORF">BDP27DRAFT_1362333</name>
</gene>
<name>A0A9P5PZ73_9AGAR</name>
<dbReference type="EMBL" id="JADNRY010000037">
    <property type="protein sequence ID" value="KAF9070895.1"/>
    <property type="molecule type" value="Genomic_DNA"/>
</dbReference>
<organism evidence="1 2">
    <name type="scientific">Rhodocollybia butyracea</name>
    <dbReference type="NCBI Taxonomy" id="206335"/>
    <lineage>
        <taxon>Eukaryota</taxon>
        <taxon>Fungi</taxon>
        <taxon>Dikarya</taxon>
        <taxon>Basidiomycota</taxon>
        <taxon>Agaricomycotina</taxon>
        <taxon>Agaricomycetes</taxon>
        <taxon>Agaricomycetidae</taxon>
        <taxon>Agaricales</taxon>
        <taxon>Marasmiineae</taxon>
        <taxon>Omphalotaceae</taxon>
        <taxon>Rhodocollybia</taxon>
    </lineage>
</organism>
<keyword evidence="2" id="KW-1185">Reference proteome</keyword>
<evidence type="ECO:0000313" key="2">
    <source>
        <dbReference type="Proteomes" id="UP000772434"/>
    </source>
</evidence>
<dbReference type="Proteomes" id="UP000772434">
    <property type="component" value="Unassembled WGS sequence"/>
</dbReference>
<comment type="caution">
    <text evidence="1">The sequence shown here is derived from an EMBL/GenBank/DDBJ whole genome shotgun (WGS) entry which is preliminary data.</text>
</comment>
<accession>A0A9P5PZ73</accession>
<dbReference type="OrthoDB" id="3243439at2759"/>
<proteinExistence type="predicted"/>
<sequence length="327" mass="38613">MAFPMKTQMSCISLRENNLVLTSTIILALLAYQRGDTERCFHGDNSFSKRILHVLTYAPIRLCNSVRAAVASHNPFTYVRNLCRVLYRQRWHLLTPSQPPTTYPTKEAEQRYWDSAERFRRKLQSSDARFHSNSKPILINEYENRIPMISSFQPALPPLGNPRKSANVRIEWNQNRDASRPYEYYYLPTKAFSKWHRMTYPDQAPLDRLYAERLKSTYNNDEKREIHRISRLISNKKAFRVDDNLLNCRRYQYRDMWDAWQEKHSSSDVEVLFGAECHKPSTPLHSNICTLARSTLPSPPVRSAWPLLRKIRPLHWSSVYIPIRELL</sequence>